<keyword evidence="2" id="KW-1185">Reference proteome</keyword>
<sequence>MVVGKTGRTTNLTQGLIRAVGVSVNVRFGSAGVAHFRDQFSVRSTGSGTFSAGGDSGSFVWGWQSGLPPVGLLFAGGGGTTFCNRMSRVVNALDITLI</sequence>
<dbReference type="EMBL" id="QXHD01000004">
    <property type="protein sequence ID" value="NEZ55028.1"/>
    <property type="molecule type" value="Genomic_DNA"/>
</dbReference>
<accession>A0A6M0RFM7</accession>
<name>A0A6M0RFM7_9CYAN</name>
<dbReference type="Gene3D" id="2.40.10.10">
    <property type="entry name" value="Trypsin-like serine proteases"/>
    <property type="match status" value="1"/>
</dbReference>
<protein>
    <submittedName>
        <fullName evidence="1">Uncharacterized protein</fullName>
    </submittedName>
</protein>
<dbReference type="AlphaFoldDB" id="A0A6M0RFM7"/>
<comment type="caution">
    <text evidence="1">The sequence shown here is derived from an EMBL/GenBank/DDBJ whole genome shotgun (WGS) entry which is preliminary data.</text>
</comment>
<evidence type="ECO:0000313" key="1">
    <source>
        <dbReference type="EMBL" id="NEZ55028.1"/>
    </source>
</evidence>
<dbReference type="InterPro" id="IPR043504">
    <property type="entry name" value="Peptidase_S1_PA_chymotrypsin"/>
</dbReference>
<evidence type="ECO:0000313" key="2">
    <source>
        <dbReference type="Proteomes" id="UP000481033"/>
    </source>
</evidence>
<dbReference type="Proteomes" id="UP000481033">
    <property type="component" value="Unassembled WGS sequence"/>
</dbReference>
<gene>
    <name evidence="1" type="ORF">DXZ20_04890</name>
</gene>
<proteinExistence type="predicted"/>
<organism evidence="1 2">
    <name type="scientific">Adonisia turfae CCMR0081</name>
    <dbReference type="NCBI Taxonomy" id="2292702"/>
    <lineage>
        <taxon>Bacteria</taxon>
        <taxon>Bacillati</taxon>
        <taxon>Cyanobacteriota</taxon>
        <taxon>Adonisia</taxon>
        <taxon>Adonisia turfae</taxon>
    </lineage>
</organism>
<reference evidence="1 2" key="1">
    <citation type="journal article" date="2020" name="Microb. Ecol.">
        <title>Ecogenomics of the Marine Benthic Filamentous Cyanobacterium Adonisia.</title>
        <authorList>
            <person name="Walter J.M."/>
            <person name="Coutinho F.H."/>
            <person name="Leomil L."/>
            <person name="Hargreaves P.I."/>
            <person name="Campeao M.E."/>
            <person name="Vieira V.V."/>
            <person name="Silva B.S."/>
            <person name="Fistarol G.O."/>
            <person name="Salomon P.S."/>
            <person name="Sawabe T."/>
            <person name="Mino S."/>
            <person name="Hosokawa M."/>
            <person name="Miyashita H."/>
            <person name="Maruyama F."/>
            <person name="van Verk M.C."/>
            <person name="Dutilh B.E."/>
            <person name="Thompson C.C."/>
            <person name="Thompson F.L."/>
        </authorList>
    </citation>
    <scope>NUCLEOTIDE SEQUENCE [LARGE SCALE GENOMIC DNA]</scope>
    <source>
        <strain evidence="1 2">CCMR0081</strain>
    </source>
</reference>